<evidence type="ECO:0000313" key="3">
    <source>
        <dbReference type="Proteomes" id="UP000642993"/>
    </source>
</evidence>
<dbReference type="Proteomes" id="UP000642993">
    <property type="component" value="Unassembled WGS sequence"/>
</dbReference>
<gene>
    <name evidence="2" type="ORF">HT102_10280</name>
</gene>
<keyword evidence="1" id="KW-0732">Signal</keyword>
<comment type="caution">
    <text evidence="2">The sequence shown here is derived from an EMBL/GenBank/DDBJ whole genome shotgun (WGS) entry which is preliminary data.</text>
</comment>
<name>A0A927JCY1_9ACTN</name>
<keyword evidence="3" id="KW-1185">Reference proteome</keyword>
<dbReference type="RefSeq" id="WP_192039327.1">
    <property type="nucleotide sequence ID" value="NZ_JACYWE010000005.1"/>
</dbReference>
<dbReference type="EMBL" id="JACYWE010000005">
    <property type="protein sequence ID" value="MBD8506875.1"/>
    <property type="molecule type" value="Genomic_DNA"/>
</dbReference>
<dbReference type="AlphaFoldDB" id="A0A927JCY1"/>
<feature type="chain" id="PRO_5038689465" evidence="1">
    <location>
        <begin position="28"/>
        <end position="221"/>
    </location>
</feature>
<reference evidence="2" key="1">
    <citation type="submission" date="2020-09" db="EMBL/GenBank/DDBJ databases">
        <title>Hoyosella lacisalsi sp. nov., a halotolerant actinobacterium isolated from soil of Lake Gudzhirganskoe.</title>
        <authorList>
            <person name="Yang Q."/>
            <person name="Guo P.Y."/>
            <person name="Liu S.W."/>
            <person name="Li F.N."/>
            <person name="Sun C.H."/>
        </authorList>
    </citation>
    <scope>NUCLEOTIDE SEQUENCE</scope>
    <source>
        <strain evidence="2">G463</strain>
    </source>
</reference>
<proteinExistence type="predicted"/>
<organism evidence="2 3">
    <name type="scientific">Lolliginicoccus lacisalsi</name>
    <dbReference type="NCBI Taxonomy" id="2742202"/>
    <lineage>
        <taxon>Bacteria</taxon>
        <taxon>Bacillati</taxon>
        <taxon>Actinomycetota</taxon>
        <taxon>Actinomycetes</taxon>
        <taxon>Mycobacteriales</taxon>
        <taxon>Hoyosellaceae</taxon>
        <taxon>Lolliginicoccus</taxon>
    </lineage>
</organism>
<protein>
    <submittedName>
        <fullName evidence="2">Uncharacterized protein</fullName>
    </submittedName>
</protein>
<evidence type="ECO:0000313" key="2">
    <source>
        <dbReference type="EMBL" id="MBD8506875.1"/>
    </source>
</evidence>
<feature type="signal peptide" evidence="1">
    <location>
        <begin position="1"/>
        <end position="27"/>
    </location>
</feature>
<evidence type="ECO:0000256" key="1">
    <source>
        <dbReference type="SAM" id="SignalP"/>
    </source>
</evidence>
<accession>A0A927JCY1</accession>
<sequence>MSTITIARLPRVAVMAAAATLVTVPFAATASAQDTAELRVSATSAMGAPISNVSVSITSGCPGSEPTVSTYRVIDLGATGDATVPVAPGCYTVNPIRHPADYMPAAATPITAMVGESSGVATVRFVPFMEGAYDLGAAMITLVSPDGTTPVVNRPIVIRPCDGSGAELVSSPSDPSGRLATMLPAGCWHIIEPPTGGQSTGPVSFEVLPGQTAPVRLVVSS</sequence>